<dbReference type="Pfam" id="PF19781">
    <property type="entry name" value="DUF6266"/>
    <property type="match status" value="1"/>
</dbReference>
<reference evidence="1 2" key="1">
    <citation type="submission" date="2020-08" db="EMBL/GenBank/DDBJ databases">
        <title>Genome public.</title>
        <authorList>
            <person name="Liu C."/>
            <person name="Sun Q."/>
        </authorList>
    </citation>
    <scope>NUCLEOTIDE SEQUENCE [LARGE SCALE GENOMIC DNA]</scope>
    <source>
        <strain evidence="1 2">NSJ-56</strain>
    </source>
</reference>
<evidence type="ECO:0000313" key="2">
    <source>
        <dbReference type="Proteomes" id="UP000646484"/>
    </source>
</evidence>
<sequence>MAEISSIFKIKGRIGNTIFSGRNGKYYARAVPASVSNPNTEKQQAVRDRFRVAVRFYQRLKETPLEEVWRRSGKNAKLTGFALFMRENLKMFDHRGKIVDYDGLRLATGNRDGVYDLSASVDDGSRVTLRWAGADDSAYLDQNDRLMVVLLRGDRAFSPEVVEEVQVTRGEGMAVFPLYRVKDVPVHVYCFFVSPSFSAFSNSQHVVV</sequence>
<accession>A0ABR7CV19</accession>
<proteinExistence type="predicted"/>
<name>A0ABR7CV19_9BACT</name>
<evidence type="ECO:0000313" key="1">
    <source>
        <dbReference type="EMBL" id="MBC5619477.1"/>
    </source>
</evidence>
<keyword evidence="2" id="KW-1185">Reference proteome</keyword>
<dbReference type="EMBL" id="JACOOH010000001">
    <property type="protein sequence ID" value="MBC5619477.1"/>
    <property type="molecule type" value="Genomic_DNA"/>
</dbReference>
<dbReference type="Proteomes" id="UP000646484">
    <property type="component" value="Unassembled WGS sequence"/>
</dbReference>
<dbReference type="RefSeq" id="WP_099290828.1">
    <property type="nucleotide sequence ID" value="NZ_JACOOH010000001.1"/>
</dbReference>
<organism evidence="1 2">
    <name type="scientific">Butyricimonas hominis</name>
    <dbReference type="NCBI Taxonomy" id="2763032"/>
    <lineage>
        <taxon>Bacteria</taxon>
        <taxon>Pseudomonadati</taxon>
        <taxon>Bacteroidota</taxon>
        <taxon>Bacteroidia</taxon>
        <taxon>Bacteroidales</taxon>
        <taxon>Odoribacteraceae</taxon>
        <taxon>Butyricimonas</taxon>
    </lineage>
</organism>
<gene>
    <name evidence="1" type="ORF">H8S64_00025</name>
</gene>
<dbReference type="InterPro" id="IPR046233">
    <property type="entry name" value="DUF6266"/>
</dbReference>
<comment type="caution">
    <text evidence="1">The sequence shown here is derived from an EMBL/GenBank/DDBJ whole genome shotgun (WGS) entry which is preliminary data.</text>
</comment>
<protein>
    <submittedName>
        <fullName evidence="1">Uncharacterized protein</fullName>
    </submittedName>
</protein>